<dbReference type="InterPro" id="IPR002792">
    <property type="entry name" value="TRAM_dom"/>
</dbReference>
<dbReference type="Proteomes" id="UP001268577">
    <property type="component" value="Unassembled WGS sequence"/>
</dbReference>
<sequence>MTKNKKDLPVVKNDKVWVVIEDLTHDGRGVGKVDYYPIFIENAIPGEEVEVRVLKTTKKFAYGKVLQWKTKSENRVDEVESDWIRTGIAPLHHMTYEAQLAFKHDQVAKVVNRIGGFEALEVKETKGMENPSKYRNKAQIPVRKINDRLEFGFFRRNSHDLVPIEDFYIQEPEIDEALIAIKPILERFNVKPYDEANQSGNLKNVVIRKGHYSNQLMIVLVTKKKKVFKIGEICKAIVEVLPNVTSIIQSIHTENNNVILGKEFVRLYGNEFIEDDLLGNTYQISAKSFYQVNTVQAEKLYQEAIDRADLKATDIVIDAYCGIGTIGLSLAKQVKKVYGVEVVEDAINDAKKNAEINNIENVEFEVGKAEVIFNKWLEEEIKPNVIIVDPPRKGLSESFIEASVKMEAEKIVYISCDPATFARDLKLYSDLGYQPDYVQPVDMFPQTSHVETVVLMSRVDK</sequence>
<dbReference type="RefSeq" id="WP_311984808.1">
    <property type="nucleotide sequence ID" value="NZ_JARQBZ010000002.1"/>
</dbReference>
<feature type="domain" description="TRAM" evidence="6">
    <location>
        <begin position="9"/>
        <end position="67"/>
    </location>
</feature>
<dbReference type="InterPro" id="IPR012340">
    <property type="entry name" value="NA-bd_OB-fold"/>
</dbReference>
<dbReference type="InterPro" id="IPR030391">
    <property type="entry name" value="MeTrfase_TrmA_CS"/>
</dbReference>
<dbReference type="Gene3D" id="2.40.50.1070">
    <property type="match status" value="1"/>
</dbReference>
<dbReference type="CDD" id="cd02440">
    <property type="entry name" value="AdoMet_MTases"/>
    <property type="match status" value="1"/>
</dbReference>
<feature type="binding site" evidence="4">
    <location>
        <position position="291"/>
    </location>
    <ligand>
        <name>S-adenosyl-L-methionine</name>
        <dbReference type="ChEBI" id="CHEBI:59789"/>
    </ligand>
</feature>
<feature type="binding site" evidence="4">
    <location>
        <position position="389"/>
    </location>
    <ligand>
        <name>S-adenosyl-L-methionine</name>
        <dbReference type="ChEBI" id="CHEBI:59789"/>
    </ligand>
</feature>
<dbReference type="PROSITE" id="PS01230">
    <property type="entry name" value="TRMA_1"/>
    <property type="match status" value="1"/>
</dbReference>
<dbReference type="AlphaFoldDB" id="A0AAW8U5X5"/>
<dbReference type="NCBIfam" id="TIGR00479">
    <property type="entry name" value="rumA"/>
    <property type="match status" value="1"/>
</dbReference>
<dbReference type="PANTHER" id="PTHR11061:SF30">
    <property type="entry name" value="TRNA (URACIL(54)-C(5))-METHYLTRANSFERASE"/>
    <property type="match status" value="1"/>
</dbReference>
<comment type="caution">
    <text evidence="7">The sequence shown here is derived from an EMBL/GenBank/DDBJ whole genome shotgun (WGS) entry which is preliminary data.</text>
</comment>
<feature type="binding site" evidence="4">
    <location>
        <position position="320"/>
    </location>
    <ligand>
        <name>S-adenosyl-L-methionine</name>
        <dbReference type="ChEBI" id="CHEBI:59789"/>
    </ligand>
</feature>
<dbReference type="InterPro" id="IPR030390">
    <property type="entry name" value="MeTrfase_TrmA_AS"/>
</dbReference>
<dbReference type="SUPFAM" id="SSF53335">
    <property type="entry name" value="S-adenosyl-L-methionine-dependent methyltransferases"/>
    <property type="match status" value="1"/>
</dbReference>
<keyword evidence="1 4" id="KW-0489">Methyltransferase</keyword>
<comment type="similarity">
    <text evidence="4">Belongs to the class I-like SAM-binding methyltransferase superfamily. RNA M5U methyltransferase family.</text>
</comment>
<dbReference type="InterPro" id="IPR029063">
    <property type="entry name" value="SAM-dependent_MTases_sf"/>
</dbReference>
<dbReference type="SUPFAM" id="SSF50249">
    <property type="entry name" value="Nucleic acid-binding proteins"/>
    <property type="match status" value="1"/>
</dbReference>
<dbReference type="FunFam" id="3.40.50.150:FF:000009">
    <property type="entry name" value="23S rRNA (Uracil(1939)-C(5))-methyltransferase RlmD"/>
    <property type="match status" value="1"/>
</dbReference>
<dbReference type="PANTHER" id="PTHR11061">
    <property type="entry name" value="RNA M5U METHYLTRANSFERASE"/>
    <property type="match status" value="1"/>
</dbReference>
<evidence type="ECO:0000256" key="1">
    <source>
        <dbReference type="ARBA" id="ARBA00022603"/>
    </source>
</evidence>
<evidence type="ECO:0000256" key="3">
    <source>
        <dbReference type="ARBA" id="ARBA00022691"/>
    </source>
</evidence>
<dbReference type="EC" id="2.1.1.190" evidence="7"/>
<evidence type="ECO:0000259" key="6">
    <source>
        <dbReference type="PROSITE" id="PS50926"/>
    </source>
</evidence>
<evidence type="ECO:0000256" key="5">
    <source>
        <dbReference type="PROSITE-ProRule" id="PRU10015"/>
    </source>
</evidence>
<keyword evidence="2 4" id="KW-0808">Transferase</keyword>
<gene>
    <name evidence="7" type="primary">rlmD</name>
    <name evidence="7" type="ORF">P7H70_01640</name>
</gene>
<proteinExistence type="inferred from homology"/>
<dbReference type="Pfam" id="PF01938">
    <property type="entry name" value="TRAM"/>
    <property type="match status" value="1"/>
</dbReference>
<dbReference type="EMBL" id="JARQBZ010000002">
    <property type="protein sequence ID" value="MDT2832742.1"/>
    <property type="molecule type" value="Genomic_DNA"/>
</dbReference>
<dbReference type="GO" id="GO:0070041">
    <property type="term" value="F:rRNA (uridine-C5-)-methyltransferase activity"/>
    <property type="evidence" value="ECO:0007669"/>
    <property type="project" value="TreeGrafter"/>
</dbReference>
<dbReference type="PROSITE" id="PS51687">
    <property type="entry name" value="SAM_MT_RNA_M5U"/>
    <property type="match status" value="1"/>
</dbReference>
<evidence type="ECO:0000256" key="2">
    <source>
        <dbReference type="ARBA" id="ARBA00022679"/>
    </source>
</evidence>
<dbReference type="Gene3D" id="2.40.50.140">
    <property type="entry name" value="Nucleic acid-binding proteins"/>
    <property type="match status" value="1"/>
</dbReference>
<dbReference type="PROSITE" id="PS50926">
    <property type="entry name" value="TRAM"/>
    <property type="match status" value="1"/>
</dbReference>
<accession>A0AAW8U5X5</accession>
<feature type="active site" evidence="5">
    <location>
        <position position="416"/>
    </location>
</feature>
<reference evidence="7" key="1">
    <citation type="submission" date="2023-03" db="EMBL/GenBank/DDBJ databases">
        <authorList>
            <person name="Shen W."/>
            <person name="Cai J."/>
        </authorList>
    </citation>
    <scope>NUCLEOTIDE SEQUENCE</scope>
    <source>
        <strain evidence="7">P96-3</strain>
    </source>
</reference>
<dbReference type="Pfam" id="PF05958">
    <property type="entry name" value="tRNA_U5-meth_tr"/>
    <property type="match status" value="1"/>
</dbReference>
<evidence type="ECO:0000313" key="7">
    <source>
        <dbReference type="EMBL" id="MDT2832742.1"/>
    </source>
</evidence>
<name>A0AAW8U5X5_9ENTE</name>
<organism evidence="7 8">
    <name type="scientific">Vagococcus carniphilus</name>
    <dbReference type="NCBI Taxonomy" id="218144"/>
    <lineage>
        <taxon>Bacteria</taxon>
        <taxon>Bacillati</taxon>
        <taxon>Bacillota</taxon>
        <taxon>Bacilli</taxon>
        <taxon>Lactobacillales</taxon>
        <taxon>Enterococcaceae</taxon>
        <taxon>Vagococcus</taxon>
    </lineage>
</organism>
<evidence type="ECO:0000256" key="4">
    <source>
        <dbReference type="PROSITE-ProRule" id="PRU01024"/>
    </source>
</evidence>
<dbReference type="Gene3D" id="3.40.50.150">
    <property type="entry name" value="Vaccinia Virus protein VP39"/>
    <property type="match status" value="1"/>
</dbReference>
<dbReference type="PROSITE" id="PS01231">
    <property type="entry name" value="TRMA_2"/>
    <property type="match status" value="1"/>
</dbReference>
<dbReference type="GO" id="GO:0070475">
    <property type="term" value="P:rRNA base methylation"/>
    <property type="evidence" value="ECO:0007669"/>
    <property type="project" value="TreeGrafter"/>
</dbReference>
<dbReference type="FunFam" id="2.40.50.1070:FF:000003">
    <property type="entry name" value="23S rRNA (Uracil-5-)-methyltransferase RumA"/>
    <property type="match status" value="1"/>
</dbReference>
<protein>
    <submittedName>
        <fullName evidence="7">23S rRNA (Uracil(1939)-C(5))-methyltransferase RlmD</fullName>
        <ecNumber evidence="7">2.1.1.190</ecNumber>
    </submittedName>
</protein>
<evidence type="ECO:0000313" key="8">
    <source>
        <dbReference type="Proteomes" id="UP001268577"/>
    </source>
</evidence>
<keyword evidence="3 4" id="KW-0949">S-adenosyl-L-methionine</keyword>
<feature type="binding site" evidence="4">
    <location>
        <position position="341"/>
    </location>
    <ligand>
        <name>S-adenosyl-L-methionine</name>
        <dbReference type="ChEBI" id="CHEBI:59789"/>
    </ligand>
</feature>
<dbReference type="InterPro" id="IPR010280">
    <property type="entry name" value="U5_MeTrfase_fam"/>
</dbReference>
<feature type="active site" description="Nucleophile" evidence="4">
    <location>
        <position position="416"/>
    </location>
</feature>